<gene>
    <name evidence="4" type="ORF">FIBRA_03579</name>
</gene>
<feature type="region of interest" description="Disordered" evidence="1">
    <location>
        <begin position="197"/>
        <end position="216"/>
    </location>
</feature>
<dbReference type="OrthoDB" id="2758729at2759"/>
<dbReference type="PROSITE" id="PS50008">
    <property type="entry name" value="PIPLC_Y_DOMAIN"/>
    <property type="match status" value="1"/>
</dbReference>
<keyword evidence="2" id="KW-0472">Membrane</keyword>
<dbReference type="GeneID" id="24096434"/>
<proteinExistence type="predicted"/>
<evidence type="ECO:0000256" key="1">
    <source>
        <dbReference type="SAM" id="MobiDB-lite"/>
    </source>
</evidence>
<protein>
    <recommendedName>
        <fullName evidence="3">PI-PLC Y-box domain-containing protein</fullName>
    </recommendedName>
</protein>
<feature type="domain" description="PI-PLC Y-box" evidence="3">
    <location>
        <begin position="45"/>
        <end position="96"/>
    </location>
</feature>
<dbReference type="GO" id="GO:0035556">
    <property type="term" value="P:intracellular signal transduction"/>
    <property type="evidence" value="ECO:0007669"/>
    <property type="project" value="InterPro"/>
</dbReference>
<evidence type="ECO:0000313" key="5">
    <source>
        <dbReference type="Proteomes" id="UP000006352"/>
    </source>
</evidence>
<reference evidence="4 5" key="1">
    <citation type="journal article" date="2012" name="Appl. Environ. Microbiol.">
        <title>Short-read sequencing for genomic analysis of the brown rot fungus Fibroporia radiculosa.</title>
        <authorList>
            <person name="Tang J.D."/>
            <person name="Perkins A.D."/>
            <person name="Sonstegard T.S."/>
            <person name="Schroeder S.G."/>
            <person name="Burgess S.C."/>
            <person name="Diehl S.V."/>
        </authorList>
    </citation>
    <scope>NUCLEOTIDE SEQUENCE [LARGE SCALE GENOMIC DNA]</scope>
    <source>
        <strain evidence="4 5">TFFH 294</strain>
    </source>
</reference>
<organism evidence="4 5">
    <name type="scientific">Fibroporia radiculosa</name>
    <dbReference type="NCBI Taxonomy" id="599839"/>
    <lineage>
        <taxon>Eukaryota</taxon>
        <taxon>Fungi</taxon>
        <taxon>Dikarya</taxon>
        <taxon>Basidiomycota</taxon>
        <taxon>Agaricomycotina</taxon>
        <taxon>Agaricomycetes</taxon>
        <taxon>Polyporales</taxon>
        <taxon>Fibroporiaceae</taxon>
        <taxon>Fibroporia</taxon>
    </lineage>
</organism>
<evidence type="ECO:0000313" key="4">
    <source>
        <dbReference type="EMBL" id="CCM01523.1"/>
    </source>
</evidence>
<keyword evidence="2" id="KW-0812">Transmembrane</keyword>
<dbReference type="InterPro" id="IPR001711">
    <property type="entry name" value="PLipase_C_Pinositol-sp_Y"/>
</dbReference>
<accession>J4G5Y4</accession>
<dbReference type="InParanoid" id="J4G5Y4"/>
<evidence type="ECO:0000259" key="3">
    <source>
        <dbReference type="PROSITE" id="PS50008"/>
    </source>
</evidence>
<dbReference type="Proteomes" id="UP000006352">
    <property type="component" value="Unassembled WGS sequence"/>
</dbReference>
<evidence type="ECO:0000256" key="2">
    <source>
        <dbReference type="SAM" id="Phobius"/>
    </source>
</evidence>
<sequence length="376" mass="41848">MSSSDDYNIFGAVTGALGTMGLVQILWVVIKSQLPSSKLKVFDQTFEETESLLRLVSEEGIFVNSDYIAVTRRDLIRIRARSEKYRNATYCATTFWKQLKGIVTGLSRKISVLCDEVVEVRANISSTTEETRNKLGGERGEQVTLNWLPMSPTAEVSPTDNARPSDASSCSIWQRSKAFIVITTSDLATTVRSHIPVKASPASPDEPSFPSSSALSSQPDCPVFSTPLPSTTSNISELQSSYNATEIATAPQSTCRRYKYFSRNTWGLPRNVRRMLQKIDQELAARDITHPALSRLSKSIRLGRRGRRSLAALHTHYVRATAARNSTNVERCAHDQVVSKYEEDGWEDDDEIDMLSGVPQFLYAHDRITIHPPGLV</sequence>
<dbReference type="RefSeq" id="XP_012180806.1">
    <property type="nucleotide sequence ID" value="XM_012325416.1"/>
</dbReference>
<keyword evidence="2" id="KW-1133">Transmembrane helix</keyword>
<dbReference type="HOGENOM" id="CLU_735726_0_0_1"/>
<dbReference type="GO" id="GO:0004435">
    <property type="term" value="F:phosphatidylinositol-4,5-bisphosphate phospholipase C activity"/>
    <property type="evidence" value="ECO:0007669"/>
    <property type="project" value="InterPro"/>
</dbReference>
<keyword evidence="5" id="KW-1185">Reference proteome</keyword>
<dbReference type="AlphaFoldDB" id="J4G5Y4"/>
<feature type="transmembrane region" description="Helical" evidence="2">
    <location>
        <begin position="7"/>
        <end position="30"/>
    </location>
</feature>
<dbReference type="EMBL" id="HE797037">
    <property type="protein sequence ID" value="CCM01523.1"/>
    <property type="molecule type" value="Genomic_DNA"/>
</dbReference>
<name>J4G5Y4_9APHY</name>
<dbReference type="GO" id="GO:0006629">
    <property type="term" value="P:lipid metabolic process"/>
    <property type="evidence" value="ECO:0007669"/>
    <property type="project" value="InterPro"/>
</dbReference>